<reference evidence="2" key="2">
    <citation type="submission" date="2021-04" db="EMBL/GenBank/DDBJ databases">
        <authorList>
            <person name="Gilroy R."/>
        </authorList>
    </citation>
    <scope>NUCLEOTIDE SEQUENCE</scope>
    <source>
        <strain evidence="2">CHK186-16707</strain>
    </source>
</reference>
<proteinExistence type="predicted"/>
<dbReference type="SUPFAM" id="SSF52218">
    <property type="entry name" value="Flavoproteins"/>
    <property type="match status" value="1"/>
</dbReference>
<dbReference type="Gene3D" id="3.40.50.360">
    <property type="match status" value="1"/>
</dbReference>
<dbReference type="GO" id="GO:0016491">
    <property type="term" value="F:oxidoreductase activity"/>
    <property type="evidence" value="ECO:0007669"/>
    <property type="project" value="InterPro"/>
</dbReference>
<name>A0A9D2HG70_9BACT</name>
<protein>
    <submittedName>
        <fullName evidence="2">NAD(P)H-dependent oxidoreductase</fullName>
    </submittedName>
</protein>
<dbReference type="Pfam" id="PF03358">
    <property type="entry name" value="FMN_red"/>
    <property type="match status" value="1"/>
</dbReference>
<dbReference type="Proteomes" id="UP000824225">
    <property type="component" value="Unassembled WGS sequence"/>
</dbReference>
<comment type="caution">
    <text evidence="2">The sequence shown here is derived from an EMBL/GenBank/DDBJ whole genome shotgun (WGS) entry which is preliminary data.</text>
</comment>
<organism evidence="2 3">
    <name type="scientific">Candidatus Mailhella merdigallinarum</name>
    <dbReference type="NCBI Taxonomy" id="2838658"/>
    <lineage>
        <taxon>Bacteria</taxon>
        <taxon>Pseudomonadati</taxon>
        <taxon>Thermodesulfobacteriota</taxon>
        <taxon>Desulfovibrionia</taxon>
        <taxon>Desulfovibrionales</taxon>
        <taxon>Desulfovibrionaceae</taxon>
        <taxon>Mailhella</taxon>
    </lineage>
</organism>
<accession>A0A9D2HG70</accession>
<dbReference type="PANTHER" id="PTHR30543">
    <property type="entry name" value="CHROMATE REDUCTASE"/>
    <property type="match status" value="1"/>
</dbReference>
<gene>
    <name evidence="2" type="ORF">H9962_10390</name>
</gene>
<dbReference type="AlphaFoldDB" id="A0A9D2HG70"/>
<evidence type="ECO:0000313" key="2">
    <source>
        <dbReference type="EMBL" id="HJA09576.1"/>
    </source>
</evidence>
<dbReference type="InterPro" id="IPR050712">
    <property type="entry name" value="NAD(P)H-dep_reductase"/>
</dbReference>
<feature type="domain" description="NADPH-dependent FMN reductase-like" evidence="1">
    <location>
        <begin position="7"/>
        <end position="145"/>
    </location>
</feature>
<dbReference type="EMBL" id="DXAN01000032">
    <property type="protein sequence ID" value="HJA09576.1"/>
    <property type="molecule type" value="Genomic_DNA"/>
</dbReference>
<evidence type="ECO:0000259" key="1">
    <source>
        <dbReference type="Pfam" id="PF03358"/>
    </source>
</evidence>
<evidence type="ECO:0000313" key="3">
    <source>
        <dbReference type="Proteomes" id="UP000824225"/>
    </source>
</evidence>
<dbReference type="PANTHER" id="PTHR30543:SF21">
    <property type="entry name" value="NAD(P)H-DEPENDENT FMN REDUCTASE LOT6"/>
    <property type="match status" value="1"/>
</dbReference>
<dbReference type="GO" id="GO:0005829">
    <property type="term" value="C:cytosol"/>
    <property type="evidence" value="ECO:0007669"/>
    <property type="project" value="TreeGrafter"/>
</dbReference>
<reference evidence="2" key="1">
    <citation type="journal article" date="2021" name="PeerJ">
        <title>Extensive microbial diversity within the chicken gut microbiome revealed by metagenomics and culture.</title>
        <authorList>
            <person name="Gilroy R."/>
            <person name="Ravi A."/>
            <person name="Getino M."/>
            <person name="Pursley I."/>
            <person name="Horton D.L."/>
            <person name="Alikhan N.F."/>
            <person name="Baker D."/>
            <person name="Gharbi K."/>
            <person name="Hall N."/>
            <person name="Watson M."/>
            <person name="Adriaenssens E.M."/>
            <person name="Foster-Nyarko E."/>
            <person name="Jarju S."/>
            <person name="Secka A."/>
            <person name="Antonio M."/>
            <person name="Oren A."/>
            <person name="Chaudhuri R.R."/>
            <person name="La Ragione R."/>
            <person name="Hildebrand F."/>
            <person name="Pallen M.J."/>
        </authorList>
    </citation>
    <scope>NUCLEOTIDE SEQUENCE</scope>
    <source>
        <strain evidence="2">CHK186-16707</strain>
    </source>
</reference>
<sequence length="183" mass="19987">MNDTLHFLGISGSLRRQSRNTGLLRCAARSLPEGVSMDIADISDLPLYNEDMEKPASAARLIDQIRRADALVLACPEYNYSWAPALKNALDWPSREPGNKVLAGKPVAILGAGGGMGTSRSQYHVRQSCVCFDLRPLNKPEFFSNAFSASFDQDGNLVDDKLIAQVAAMMRALADWTRLVSGK</sequence>
<dbReference type="InterPro" id="IPR029039">
    <property type="entry name" value="Flavoprotein-like_sf"/>
</dbReference>
<dbReference type="InterPro" id="IPR005025">
    <property type="entry name" value="FMN_Rdtase-like_dom"/>
</dbReference>
<dbReference type="GO" id="GO:0010181">
    <property type="term" value="F:FMN binding"/>
    <property type="evidence" value="ECO:0007669"/>
    <property type="project" value="TreeGrafter"/>
</dbReference>